<organism evidence="2 3">
    <name type="scientific">Staurois parvus</name>
    <dbReference type="NCBI Taxonomy" id="386267"/>
    <lineage>
        <taxon>Eukaryota</taxon>
        <taxon>Metazoa</taxon>
        <taxon>Chordata</taxon>
        <taxon>Craniata</taxon>
        <taxon>Vertebrata</taxon>
        <taxon>Euteleostomi</taxon>
        <taxon>Amphibia</taxon>
        <taxon>Batrachia</taxon>
        <taxon>Anura</taxon>
        <taxon>Neobatrachia</taxon>
        <taxon>Ranoidea</taxon>
        <taxon>Ranidae</taxon>
        <taxon>Staurois</taxon>
    </lineage>
</organism>
<evidence type="ECO:0000313" key="3">
    <source>
        <dbReference type="Proteomes" id="UP001162483"/>
    </source>
</evidence>
<proteinExistence type="predicted"/>
<gene>
    <name evidence="2" type="ORF">SPARVUS_LOCUS4773045</name>
</gene>
<name>A0ABN9CCI4_9NEOB</name>
<dbReference type="Proteomes" id="UP001162483">
    <property type="component" value="Unassembled WGS sequence"/>
</dbReference>
<evidence type="ECO:0000313" key="2">
    <source>
        <dbReference type="EMBL" id="CAI9557801.1"/>
    </source>
</evidence>
<feature type="non-terminal residue" evidence="2">
    <location>
        <position position="113"/>
    </location>
</feature>
<dbReference type="EMBL" id="CATNWA010009300">
    <property type="protein sequence ID" value="CAI9557801.1"/>
    <property type="molecule type" value="Genomic_DNA"/>
</dbReference>
<dbReference type="Gene3D" id="3.30.420.10">
    <property type="entry name" value="Ribonuclease H-like superfamily/Ribonuclease H"/>
    <property type="match status" value="1"/>
</dbReference>
<reference evidence="2" key="1">
    <citation type="submission" date="2023-05" db="EMBL/GenBank/DDBJ databases">
        <authorList>
            <person name="Stuckert A."/>
        </authorList>
    </citation>
    <scope>NUCLEOTIDE SEQUENCE</scope>
</reference>
<dbReference type="Pfam" id="PF01498">
    <property type="entry name" value="HTH_Tnp_Tc3_2"/>
    <property type="match status" value="1"/>
</dbReference>
<feature type="domain" description="Transposase Tc1-like" evidence="1">
    <location>
        <begin position="5"/>
        <end position="73"/>
    </location>
</feature>
<sequence length="113" mass="13098">MTENMLKRTVHRSHPLSAESIAKDLQNSCGLQISTTAVCRELHGMGFHGQAAASKPYISKCNAEGRMQWCKARCHWTLEQWRHVLWNDESCFSVWQSDGHVWVWWLPGEQYLP</sequence>
<protein>
    <recommendedName>
        <fullName evidence="1">Transposase Tc1-like domain-containing protein</fullName>
    </recommendedName>
</protein>
<dbReference type="InterPro" id="IPR002492">
    <property type="entry name" value="Transposase_Tc1-like"/>
</dbReference>
<dbReference type="InterPro" id="IPR036397">
    <property type="entry name" value="RNaseH_sf"/>
</dbReference>
<accession>A0ABN9CCI4</accession>
<comment type="caution">
    <text evidence="2">The sequence shown here is derived from an EMBL/GenBank/DDBJ whole genome shotgun (WGS) entry which is preliminary data.</text>
</comment>
<keyword evidence="3" id="KW-1185">Reference proteome</keyword>
<evidence type="ECO:0000259" key="1">
    <source>
        <dbReference type="Pfam" id="PF01498"/>
    </source>
</evidence>